<dbReference type="SUPFAM" id="SSF81665">
    <property type="entry name" value="Calcium ATPase, transmembrane domain M"/>
    <property type="match status" value="1"/>
</dbReference>
<dbReference type="InterPro" id="IPR044492">
    <property type="entry name" value="P_typ_ATPase_HD_dom"/>
</dbReference>
<keyword evidence="13" id="KW-0406">Ion transport</keyword>
<dbReference type="InterPro" id="IPR051014">
    <property type="entry name" value="Cation_Transport_ATPase_IB"/>
</dbReference>
<dbReference type="InterPro" id="IPR018303">
    <property type="entry name" value="ATPase_P-typ_P_site"/>
</dbReference>
<dbReference type="AlphaFoldDB" id="A0A2K3YP21"/>
<dbReference type="InterPro" id="IPR006121">
    <property type="entry name" value="HMA_dom"/>
</dbReference>
<dbReference type="SUPFAM" id="SSF55008">
    <property type="entry name" value="HMA, heavy metal-associated domain"/>
    <property type="match status" value="1"/>
</dbReference>
<evidence type="ECO:0000256" key="6">
    <source>
        <dbReference type="ARBA" id="ARBA00022553"/>
    </source>
</evidence>
<dbReference type="NCBIfam" id="TIGR01525">
    <property type="entry name" value="ATPase-IB_hvy"/>
    <property type="match status" value="1"/>
</dbReference>
<evidence type="ECO:0000256" key="14">
    <source>
        <dbReference type="ARBA" id="ARBA00023136"/>
    </source>
</evidence>
<gene>
    <name evidence="19" type="ORF">CD122_07015</name>
</gene>
<dbReference type="PROSITE" id="PS50846">
    <property type="entry name" value="HMA_2"/>
    <property type="match status" value="1"/>
</dbReference>
<dbReference type="PRINTS" id="PR00941">
    <property type="entry name" value="CDATPASE"/>
</dbReference>
<evidence type="ECO:0000256" key="11">
    <source>
        <dbReference type="ARBA" id="ARBA00022967"/>
    </source>
</evidence>
<proteinExistence type="inferred from homology"/>
<keyword evidence="8 17" id="KW-0479">Metal-binding</keyword>
<dbReference type="NCBIfam" id="TIGR01494">
    <property type="entry name" value="ATPase_P-type"/>
    <property type="match status" value="1"/>
</dbReference>
<feature type="transmembrane region" description="Helical" evidence="17">
    <location>
        <begin position="663"/>
        <end position="682"/>
    </location>
</feature>
<dbReference type="GO" id="GO:0008551">
    <property type="term" value="F:P-type cadmium transporter activity"/>
    <property type="evidence" value="ECO:0007669"/>
    <property type="project" value="UniProtKB-EC"/>
</dbReference>
<dbReference type="SFLD" id="SFLDG00002">
    <property type="entry name" value="C1.7:_P-type_atpase_like"/>
    <property type="match status" value="1"/>
</dbReference>
<evidence type="ECO:0000256" key="13">
    <source>
        <dbReference type="ARBA" id="ARBA00023065"/>
    </source>
</evidence>
<dbReference type="InterPro" id="IPR023299">
    <property type="entry name" value="ATPase_P-typ_cyto_dom_N"/>
</dbReference>
<sequence length="716" mass="77288">MTNKQTTYRVEGMSCANCAAKFERNVAALPSVESATVNFGASKIYVTGTPTLKEIEAAGAFENISVFDDQAPKVKQQDEKEGHEPQTIFEKLKHFLENNQSLWFATLLIVFGYISQVLYGSDAILTPLLFASAVVISGMTLIKEGLRNLFHFEFDMRTLMTIAVIGGMLIGEWGEVAVVVVLFALSEALEEFSMHKARDAMASLMTIAPDTATVLRDGKHVELPVEDVSVGDVLYVKAGQKIALDGVVQSGHATVNQAAITGESIPVEKVIGDEVYAGTLNHDGLLEIEVTKGAADTTIAKVIEMVEAAQLNKAPAQAFIERFAQYYTPLIMLIAVGVAVIPPLVTGGDWYDWIYQGLSVLVVGCPCALIISTPISIVSSISTAAKNGVLIKGGIHLEQMSKIKTMAFDKTGTLTMGEPSVVDVINLTAQQDEEAVLARAAALEHTTQHPLARAIVNYVETQNISYNVTLDHVQSMTGQGIQGTFGEHTMTIGQPQLFEASLTAHVRQLVETQQQQGRTVVLVMEDEMLKLLIALQDKVRPQSKKVIAQLADLGVTCRVMLTGDNTFTANTIGEEVGITDVYANLMPEDKLTYIERLAESQSVAMVGDGVNDAPALARADVGIAMGGASTDTALETADIALLSDDMSKLPYAIRLSRLTMRTIKWNIAIALGLKIIALLLVIPGWLTLWIAIMSDMGATILVTLNAMRLLYVKDVS</sequence>
<reference evidence="19 20" key="1">
    <citation type="submission" date="2017-08" db="EMBL/GenBank/DDBJ databases">
        <title>Draft genome sequences of 64 type strains of genus Staph aureus.</title>
        <authorList>
            <person name="Cole K."/>
            <person name="Golubchik T."/>
            <person name="Russell J."/>
            <person name="Foster D."/>
            <person name="Llewelyn M."/>
            <person name="Wilson D."/>
            <person name="Crook D."/>
            <person name="Paul J."/>
        </authorList>
    </citation>
    <scope>NUCLEOTIDE SEQUENCE [LARGE SCALE GENOMIC DNA]</scope>
    <source>
        <strain evidence="19 20">DSM 21968</strain>
    </source>
</reference>
<evidence type="ECO:0000256" key="4">
    <source>
        <dbReference type="ARBA" id="ARBA00022475"/>
    </source>
</evidence>
<dbReference type="GO" id="GO:0016887">
    <property type="term" value="F:ATP hydrolysis activity"/>
    <property type="evidence" value="ECO:0007669"/>
    <property type="project" value="InterPro"/>
</dbReference>
<evidence type="ECO:0000256" key="2">
    <source>
        <dbReference type="ARBA" id="ARBA00006024"/>
    </source>
</evidence>
<dbReference type="PANTHER" id="PTHR48085">
    <property type="entry name" value="CADMIUM/ZINC-TRANSPORTING ATPASE HMA2-RELATED"/>
    <property type="match status" value="1"/>
</dbReference>
<keyword evidence="3" id="KW-0813">Transport</keyword>
<keyword evidence="14 17" id="KW-0472">Membrane</keyword>
<dbReference type="PROSITE" id="PS00154">
    <property type="entry name" value="ATPASE_E1_E2"/>
    <property type="match status" value="1"/>
</dbReference>
<keyword evidence="7 17" id="KW-0812">Transmembrane</keyword>
<dbReference type="PRINTS" id="PR00119">
    <property type="entry name" value="CATATPASE"/>
</dbReference>
<dbReference type="SFLD" id="SFLDS00003">
    <property type="entry name" value="Haloacid_Dehalogenase"/>
    <property type="match status" value="1"/>
</dbReference>
<dbReference type="SUPFAM" id="SSF81653">
    <property type="entry name" value="Calcium ATPase, transduction domain A"/>
    <property type="match status" value="1"/>
</dbReference>
<dbReference type="Gene3D" id="3.40.1110.10">
    <property type="entry name" value="Calcium-transporting ATPase, cytoplasmic domain N"/>
    <property type="match status" value="1"/>
</dbReference>
<keyword evidence="20" id="KW-1185">Reference proteome</keyword>
<dbReference type="Pfam" id="PF00403">
    <property type="entry name" value="HMA"/>
    <property type="match status" value="1"/>
</dbReference>
<dbReference type="OrthoDB" id="9813266at2"/>
<feature type="transmembrane region" description="Helical" evidence="17">
    <location>
        <begin position="688"/>
        <end position="711"/>
    </location>
</feature>
<dbReference type="RefSeq" id="WP_103358287.1">
    <property type="nucleotide sequence ID" value="NZ_PPRF01000040.1"/>
</dbReference>
<evidence type="ECO:0000256" key="10">
    <source>
        <dbReference type="ARBA" id="ARBA00022840"/>
    </source>
</evidence>
<keyword evidence="10 17" id="KW-0067">ATP-binding</keyword>
<evidence type="ECO:0000256" key="15">
    <source>
        <dbReference type="ARBA" id="ARBA00039103"/>
    </source>
</evidence>
<dbReference type="CDD" id="cd00371">
    <property type="entry name" value="HMA"/>
    <property type="match status" value="1"/>
</dbReference>
<dbReference type="Gene3D" id="3.40.50.1000">
    <property type="entry name" value="HAD superfamily/HAD-like"/>
    <property type="match status" value="1"/>
</dbReference>
<evidence type="ECO:0000256" key="7">
    <source>
        <dbReference type="ARBA" id="ARBA00022692"/>
    </source>
</evidence>
<organism evidence="19 20">
    <name type="scientific">Staphylococcus rostri</name>
    <dbReference type="NCBI Taxonomy" id="522262"/>
    <lineage>
        <taxon>Bacteria</taxon>
        <taxon>Bacillati</taxon>
        <taxon>Bacillota</taxon>
        <taxon>Bacilli</taxon>
        <taxon>Bacillales</taxon>
        <taxon>Staphylococcaceae</taxon>
        <taxon>Staphylococcus</taxon>
    </lineage>
</organism>
<evidence type="ECO:0000256" key="16">
    <source>
        <dbReference type="ARBA" id="ARBA00049338"/>
    </source>
</evidence>
<evidence type="ECO:0000259" key="18">
    <source>
        <dbReference type="PROSITE" id="PS50846"/>
    </source>
</evidence>
<feature type="transmembrane region" description="Helical" evidence="17">
    <location>
        <begin position="101"/>
        <end position="118"/>
    </location>
</feature>
<dbReference type="SUPFAM" id="SSF56784">
    <property type="entry name" value="HAD-like"/>
    <property type="match status" value="1"/>
</dbReference>
<dbReference type="InterPro" id="IPR036412">
    <property type="entry name" value="HAD-like_sf"/>
</dbReference>
<dbReference type="InterPro" id="IPR059000">
    <property type="entry name" value="ATPase_P-type_domA"/>
</dbReference>
<dbReference type="FunFam" id="2.70.150.10:FF:000002">
    <property type="entry name" value="Copper-transporting ATPase 1, putative"/>
    <property type="match status" value="1"/>
</dbReference>
<dbReference type="Gene3D" id="3.30.70.100">
    <property type="match status" value="1"/>
</dbReference>
<keyword evidence="11" id="KW-1278">Translocase</keyword>
<keyword evidence="12 17" id="KW-1133">Transmembrane helix</keyword>
<evidence type="ECO:0000256" key="9">
    <source>
        <dbReference type="ARBA" id="ARBA00022741"/>
    </source>
</evidence>
<dbReference type="Pfam" id="PF00702">
    <property type="entry name" value="Hydrolase"/>
    <property type="match status" value="1"/>
</dbReference>
<evidence type="ECO:0000256" key="1">
    <source>
        <dbReference type="ARBA" id="ARBA00004651"/>
    </source>
</evidence>
<evidence type="ECO:0000256" key="8">
    <source>
        <dbReference type="ARBA" id="ARBA00022723"/>
    </source>
</evidence>
<dbReference type="EMBL" id="PPRF01000040">
    <property type="protein sequence ID" value="PNZ27350.1"/>
    <property type="molecule type" value="Genomic_DNA"/>
</dbReference>
<comment type="similarity">
    <text evidence="2 17">Belongs to the cation transport ATPase (P-type) (TC 3.A.3) family. Type IB subfamily.</text>
</comment>
<dbReference type="GO" id="GO:0005886">
    <property type="term" value="C:plasma membrane"/>
    <property type="evidence" value="ECO:0007669"/>
    <property type="project" value="UniProtKB-SubCell"/>
</dbReference>
<keyword evidence="9 17" id="KW-0547">Nucleotide-binding</keyword>
<keyword evidence="5" id="KW-0104">Cadmium</keyword>
<accession>A0A2K3YP21</accession>
<dbReference type="Gene3D" id="2.70.150.10">
    <property type="entry name" value="Calcium-transporting ATPase, cytoplasmic transduction domain A"/>
    <property type="match status" value="1"/>
</dbReference>
<dbReference type="InterPro" id="IPR027256">
    <property type="entry name" value="P-typ_ATPase_IB"/>
</dbReference>
<evidence type="ECO:0000313" key="19">
    <source>
        <dbReference type="EMBL" id="PNZ27350.1"/>
    </source>
</evidence>
<evidence type="ECO:0000256" key="5">
    <source>
        <dbReference type="ARBA" id="ARBA00022539"/>
    </source>
</evidence>
<dbReference type="EC" id="7.2.2.21" evidence="15"/>
<dbReference type="PROSITE" id="PS01047">
    <property type="entry name" value="HMA_1"/>
    <property type="match status" value="1"/>
</dbReference>
<feature type="transmembrane region" description="Helical" evidence="17">
    <location>
        <begin position="323"/>
        <end position="341"/>
    </location>
</feature>
<keyword evidence="6" id="KW-0597">Phosphoprotein</keyword>
<dbReference type="SFLD" id="SFLDF00027">
    <property type="entry name" value="p-type_atpase"/>
    <property type="match status" value="1"/>
</dbReference>
<evidence type="ECO:0000313" key="20">
    <source>
        <dbReference type="Proteomes" id="UP000242752"/>
    </source>
</evidence>
<name>A0A2K3YP21_9STAP</name>
<comment type="caution">
    <text evidence="19">The sequence shown here is derived from an EMBL/GenBank/DDBJ whole genome shotgun (WGS) entry which is preliminary data.</text>
</comment>
<keyword evidence="4 17" id="KW-1003">Cell membrane</keyword>
<dbReference type="PANTHER" id="PTHR48085:SF5">
    <property type="entry name" value="CADMIUM_ZINC-TRANSPORTING ATPASE HMA4-RELATED"/>
    <property type="match status" value="1"/>
</dbReference>
<dbReference type="InterPro" id="IPR001757">
    <property type="entry name" value="P_typ_ATPase"/>
</dbReference>
<dbReference type="InterPro" id="IPR023298">
    <property type="entry name" value="ATPase_P-typ_TM_dom_sf"/>
</dbReference>
<dbReference type="InterPro" id="IPR017969">
    <property type="entry name" value="Heavy-metal-associated_CS"/>
</dbReference>
<dbReference type="GO" id="GO:0005524">
    <property type="term" value="F:ATP binding"/>
    <property type="evidence" value="ECO:0007669"/>
    <property type="project" value="UniProtKB-UniRule"/>
</dbReference>
<feature type="domain" description="HMA" evidence="18">
    <location>
        <begin position="4"/>
        <end position="67"/>
    </location>
</feature>
<feature type="transmembrane region" description="Helical" evidence="17">
    <location>
        <begin position="353"/>
        <end position="371"/>
    </location>
</feature>
<comment type="subcellular location">
    <subcellularLocation>
        <location evidence="1">Cell membrane</location>
        <topology evidence="1">Multi-pass membrane protein</topology>
    </subcellularLocation>
</comment>
<evidence type="ECO:0000256" key="3">
    <source>
        <dbReference type="ARBA" id="ARBA00022448"/>
    </source>
</evidence>
<evidence type="ECO:0000256" key="17">
    <source>
        <dbReference type="RuleBase" id="RU362081"/>
    </source>
</evidence>
<dbReference type="Proteomes" id="UP000242752">
    <property type="component" value="Unassembled WGS sequence"/>
</dbReference>
<dbReference type="InterPro" id="IPR023214">
    <property type="entry name" value="HAD_sf"/>
</dbReference>
<dbReference type="NCBIfam" id="TIGR01511">
    <property type="entry name" value="ATPase-IB1_Cu"/>
    <property type="match status" value="1"/>
</dbReference>
<dbReference type="GO" id="GO:0046872">
    <property type="term" value="F:metal ion binding"/>
    <property type="evidence" value="ECO:0007669"/>
    <property type="project" value="UniProtKB-KW"/>
</dbReference>
<dbReference type="InterPro" id="IPR036163">
    <property type="entry name" value="HMA_dom_sf"/>
</dbReference>
<evidence type="ECO:0000256" key="12">
    <source>
        <dbReference type="ARBA" id="ARBA00022989"/>
    </source>
</evidence>
<dbReference type="InterPro" id="IPR008250">
    <property type="entry name" value="ATPase_P-typ_transduc_dom_A_sf"/>
</dbReference>
<dbReference type="Pfam" id="PF00122">
    <property type="entry name" value="E1-E2_ATPase"/>
    <property type="match status" value="1"/>
</dbReference>
<protein>
    <recommendedName>
        <fullName evidence="15">Cd(2+)-exporting ATPase</fullName>
        <ecNumber evidence="15">7.2.2.21</ecNumber>
    </recommendedName>
</protein>
<comment type="catalytic activity">
    <reaction evidence="16">
        <text>Cd(2+)(in) + ATP + H2O = Cd(2+)(out) + ADP + phosphate + H(+)</text>
        <dbReference type="Rhea" id="RHEA:12132"/>
        <dbReference type="ChEBI" id="CHEBI:15377"/>
        <dbReference type="ChEBI" id="CHEBI:15378"/>
        <dbReference type="ChEBI" id="CHEBI:30616"/>
        <dbReference type="ChEBI" id="CHEBI:43474"/>
        <dbReference type="ChEBI" id="CHEBI:48775"/>
        <dbReference type="ChEBI" id="CHEBI:456216"/>
        <dbReference type="EC" id="7.2.2.21"/>
    </reaction>
</comment>